<dbReference type="PANTHER" id="PTHR31672">
    <property type="entry name" value="BNACNNG10540D PROTEIN"/>
    <property type="match status" value="1"/>
</dbReference>
<evidence type="ECO:0000313" key="3">
    <source>
        <dbReference type="EMBL" id="MED6206707.1"/>
    </source>
</evidence>
<dbReference type="InterPro" id="IPR050796">
    <property type="entry name" value="SCF_F-box_component"/>
</dbReference>
<dbReference type="EMBL" id="JASCZI010241775">
    <property type="protein sequence ID" value="MED6206707.1"/>
    <property type="molecule type" value="Genomic_DNA"/>
</dbReference>
<dbReference type="Gene3D" id="1.20.1280.50">
    <property type="match status" value="1"/>
</dbReference>
<sequence>MEETTPIVTIDEHHPPTTQRKLTSSSSISDLLHPLLLPPPENIPFDMIVTILLKLPVKSLLRMKSTCKPWNELISDPRFARDHLRASASNPNRKRFLVTYRIIFENNEAQSSLRDYPLSTVFEKPLATSAAAASPRNPFPCSENLTDFLCGSCDGMFCMATTKNCPILWNPSTGKFKQLPRVGRDNPLTFGFGYDRVSDSYKVVAMLNRGRIGKTPKFRVDHFVYTLGTDRDDDSWRKIHSLPSCFIDDNSGKFVSGTLNWLAFDGDNANLLFIISLDLSTEKYQIIMPPVAKTDEGVEFLRSAVIKESLCIVANRQNDADYWIMKEYGNADSWNLLYRIPYVGGFPKIIKFCMVPICVSDDGDEILLEYLGMLTVYNSKTGSFKASGVRFFTGSILAGVYTETLISPTLESC</sequence>
<dbReference type="InterPro" id="IPR013187">
    <property type="entry name" value="F-box-assoc_dom_typ3"/>
</dbReference>
<dbReference type="CDD" id="cd22157">
    <property type="entry name" value="F-box_AtFBW1-like"/>
    <property type="match status" value="1"/>
</dbReference>
<evidence type="ECO:0000259" key="2">
    <source>
        <dbReference type="SMART" id="SM00256"/>
    </source>
</evidence>
<comment type="caution">
    <text evidence="3">The sequence shown here is derived from an EMBL/GenBank/DDBJ whole genome shotgun (WGS) entry which is preliminary data.</text>
</comment>
<gene>
    <name evidence="3" type="ORF">PIB30_029442</name>
</gene>
<organism evidence="3 4">
    <name type="scientific">Stylosanthes scabra</name>
    <dbReference type="NCBI Taxonomy" id="79078"/>
    <lineage>
        <taxon>Eukaryota</taxon>
        <taxon>Viridiplantae</taxon>
        <taxon>Streptophyta</taxon>
        <taxon>Embryophyta</taxon>
        <taxon>Tracheophyta</taxon>
        <taxon>Spermatophyta</taxon>
        <taxon>Magnoliopsida</taxon>
        <taxon>eudicotyledons</taxon>
        <taxon>Gunneridae</taxon>
        <taxon>Pentapetalae</taxon>
        <taxon>rosids</taxon>
        <taxon>fabids</taxon>
        <taxon>Fabales</taxon>
        <taxon>Fabaceae</taxon>
        <taxon>Papilionoideae</taxon>
        <taxon>50 kb inversion clade</taxon>
        <taxon>dalbergioids sensu lato</taxon>
        <taxon>Dalbergieae</taxon>
        <taxon>Pterocarpus clade</taxon>
        <taxon>Stylosanthes</taxon>
    </lineage>
</organism>
<evidence type="ECO:0000313" key="4">
    <source>
        <dbReference type="Proteomes" id="UP001341840"/>
    </source>
</evidence>
<proteinExistence type="predicted"/>
<dbReference type="Pfam" id="PF00646">
    <property type="entry name" value="F-box"/>
    <property type="match status" value="1"/>
</dbReference>
<dbReference type="InterPro" id="IPR017451">
    <property type="entry name" value="F-box-assoc_interact_dom"/>
</dbReference>
<dbReference type="Pfam" id="PF08268">
    <property type="entry name" value="FBA_3"/>
    <property type="match status" value="1"/>
</dbReference>
<dbReference type="NCBIfam" id="TIGR01640">
    <property type="entry name" value="F_box_assoc_1"/>
    <property type="match status" value="1"/>
</dbReference>
<reference evidence="3 4" key="1">
    <citation type="journal article" date="2023" name="Plants (Basel)">
        <title>Bridging the Gap: Combining Genomics and Transcriptomics Approaches to Understand Stylosanthes scabra, an Orphan Legume from the Brazilian Caatinga.</title>
        <authorList>
            <person name="Ferreira-Neto J.R.C."/>
            <person name="da Silva M.D."/>
            <person name="Binneck E."/>
            <person name="de Melo N.F."/>
            <person name="da Silva R.H."/>
            <person name="de Melo A.L.T.M."/>
            <person name="Pandolfi V."/>
            <person name="Bustamante F.O."/>
            <person name="Brasileiro-Vidal A.C."/>
            <person name="Benko-Iseppon A.M."/>
        </authorList>
    </citation>
    <scope>NUCLEOTIDE SEQUENCE [LARGE SCALE GENOMIC DNA]</scope>
    <source>
        <tissue evidence="3">Leaves</tissue>
    </source>
</reference>
<name>A0ABU6YA01_9FABA</name>
<feature type="region of interest" description="Disordered" evidence="1">
    <location>
        <begin position="1"/>
        <end position="24"/>
    </location>
</feature>
<dbReference type="InterPro" id="IPR001810">
    <property type="entry name" value="F-box_dom"/>
</dbReference>
<protein>
    <recommendedName>
        <fullName evidence="2">F-box domain-containing protein</fullName>
    </recommendedName>
</protein>
<dbReference type="SMART" id="SM00256">
    <property type="entry name" value="FBOX"/>
    <property type="match status" value="1"/>
</dbReference>
<dbReference type="InterPro" id="IPR036047">
    <property type="entry name" value="F-box-like_dom_sf"/>
</dbReference>
<dbReference type="Proteomes" id="UP001341840">
    <property type="component" value="Unassembled WGS sequence"/>
</dbReference>
<keyword evidence="4" id="KW-1185">Reference proteome</keyword>
<accession>A0ABU6YA01</accession>
<dbReference type="PANTHER" id="PTHR31672:SF13">
    <property type="entry name" value="F-BOX PROTEIN CPR30-LIKE"/>
    <property type="match status" value="1"/>
</dbReference>
<evidence type="ECO:0000256" key="1">
    <source>
        <dbReference type="SAM" id="MobiDB-lite"/>
    </source>
</evidence>
<feature type="domain" description="F-box" evidence="2">
    <location>
        <begin position="43"/>
        <end position="83"/>
    </location>
</feature>
<dbReference type="SUPFAM" id="SSF81383">
    <property type="entry name" value="F-box domain"/>
    <property type="match status" value="1"/>
</dbReference>